<dbReference type="GO" id="GO:0016651">
    <property type="term" value="F:oxidoreductase activity, acting on NAD(P)H"/>
    <property type="evidence" value="ECO:0007669"/>
    <property type="project" value="TreeGrafter"/>
</dbReference>
<keyword evidence="1" id="KW-0521">NADP</keyword>
<dbReference type="GO" id="GO:0070402">
    <property type="term" value="F:NADPH binding"/>
    <property type="evidence" value="ECO:0007669"/>
    <property type="project" value="TreeGrafter"/>
</dbReference>
<evidence type="ECO:0000313" key="4">
    <source>
        <dbReference type="Proteomes" id="UP000734854"/>
    </source>
</evidence>
<dbReference type="Pfam" id="PF13602">
    <property type="entry name" value="ADH_zinc_N_2"/>
    <property type="match status" value="1"/>
</dbReference>
<dbReference type="Gene3D" id="3.90.180.10">
    <property type="entry name" value="Medium-chain alcohol dehydrogenases, catalytic domain"/>
    <property type="match status" value="1"/>
</dbReference>
<dbReference type="Proteomes" id="UP000734854">
    <property type="component" value="Unassembled WGS sequence"/>
</dbReference>
<dbReference type="Gene3D" id="3.40.50.720">
    <property type="entry name" value="NAD(P)-binding Rossmann-like Domain"/>
    <property type="match status" value="1"/>
</dbReference>
<accession>A0A8J5H174</accession>
<dbReference type="AlphaFoldDB" id="A0A8J5H174"/>
<gene>
    <name evidence="3" type="ORF">ZIOFF_020948</name>
</gene>
<comment type="caution">
    <text evidence="3">The sequence shown here is derived from an EMBL/GenBank/DDBJ whole genome shotgun (WGS) entry which is preliminary data.</text>
</comment>
<proteinExistence type="predicted"/>
<protein>
    <submittedName>
        <fullName evidence="3">Uncharacterized protein</fullName>
    </submittedName>
</protein>
<evidence type="ECO:0000256" key="1">
    <source>
        <dbReference type="ARBA" id="ARBA00022857"/>
    </source>
</evidence>
<dbReference type="PANTHER" id="PTHR48106:SF8">
    <property type="entry name" value="OS02G0805600 PROTEIN"/>
    <property type="match status" value="1"/>
</dbReference>
<dbReference type="SUPFAM" id="SSF51735">
    <property type="entry name" value="NAD(P)-binding Rossmann-fold domains"/>
    <property type="match status" value="1"/>
</dbReference>
<keyword evidence="2" id="KW-0560">Oxidoreductase</keyword>
<keyword evidence="4" id="KW-1185">Reference proteome</keyword>
<dbReference type="PANTHER" id="PTHR48106">
    <property type="entry name" value="QUINONE OXIDOREDUCTASE PIG3-RELATED"/>
    <property type="match status" value="1"/>
</dbReference>
<name>A0A8J5H174_ZINOF</name>
<organism evidence="3 4">
    <name type="scientific">Zingiber officinale</name>
    <name type="common">Ginger</name>
    <name type="synonym">Amomum zingiber</name>
    <dbReference type="NCBI Taxonomy" id="94328"/>
    <lineage>
        <taxon>Eukaryota</taxon>
        <taxon>Viridiplantae</taxon>
        <taxon>Streptophyta</taxon>
        <taxon>Embryophyta</taxon>
        <taxon>Tracheophyta</taxon>
        <taxon>Spermatophyta</taxon>
        <taxon>Magnoliopsida</taxon>
        <taxon>Liliopsida</taxon>
        <taxon>Zingiberales</taxon>
        <taxon>Zingiberaceae</taxon>
        <taxon>Zingiber</taxon>
    </lineage>
</organism>
<evidence type="ECO:0000313" key="3">
    <source>
        <dbReference type="EMBL" id="KAG6517554.1"/>
    </source>
</evidence>
<dbReference type="InterPro" id="IPR036291">
    <property type="entry name" value="NAD(P)-bd_dom_sf"/>
</dbReference>
<evidence type="ECO:0000256" key="2">
    <source>
        <dbReference type="ARBA" id="ARBA00023002"/>
    </source>
</evidence>
<dbReference type="EMBL" id="JACMSC010000006">
    <property type="protein sequence ID" value="KAG6517554.1"/>
    <property type="molecule type" value="Genomic_DNA"/>
</dbReference>
<reference evidence="3 4" key="1">
    <citation type="submission" date="2020-08" db="EMBL/GenBank/DDBJ databases">
        <title>Plant Genome Project.</title>
        <authorList>
            <person name="Zhang R.-G."/>
        </authorList>
    </citation>
    <scope>NUCLEOTIDE SEQUENCE [LARGE SCALE GENOMIC DNA]</scope>
    <source>
        <tissue evidence="3">Rhizome</tissue>
    </source>
</reference>
<sequence length="159" mass="16943">MSFIWILGTEEKLAACKNLGADVCINYKSEDFVARVMEETGGKGVDVILDNVGGPYLQKNLESLAIDGRLFIIGFMGGAVTQVNLSCLLAKRLTIQSAGLRNRSSENKAQIVSGGEARLASAAGKVKPIVCETFPLSEAADAHRMMESSAQIGKILLIP</sequence>